<dbReference type="Pfam" id="PF02153">
    <property type="entry name" value="PDH_N"/>
    <property type="match status" value="1"/>
</dbReference>
<keyword evidence="1" id="KW-0560">Oxidoreductase</keyword>
<dbReference type="InterPro" id="IPR050812">
    <property type="entry name" value="Preph/Arog_dehydrog"/>
</dbReference>
<feature type="signal peptide" evidence="2">
    <location>
        <begin position="1"/>
        <end position="19"/>
    </location>
</feature>
<accession>A0ABW8GHK2</accession>
<evidence type="ECO:0000256" key="1">
    <source>
        <dbReference type="ARBA" id="ARBA00023002"/>
    </source>
</evidence>
<keyword evidence="5" id="KW-1185">Reference proteome</keyword>
<dbReference type="InterPro" id="IPR003099">
    <property type="entry name" value="Prephen_DH"/>
</dbReference>
<feature type="chain" id="PRO_5047543075" evidence="2">
    <location>
        <begin position="20"/>
        <end position="293"/>
    </location>
</feature>
<dbReference type="Proteomes" id="UP001617669">
    <property type="component" value="Unassembled WGS sequence"/>
</dbReference>
<evidence type="ECO:0000256" key="2">
    <source>
        <dbReference type="SAM" id="SignalP"/>
    </source>
</evidence>
<dbReference type="SUPFAM" id="SSF51735">
    <property type="entry name" value="NAD(P)-binding Rossmann-fold domains"/>
    <property type="match status" value="1"/>
</dbReference>
<evidence type="ECO:0000313" key="5">
    <source>
        <dbReference type="Proteomes" id="UP001617669"/>
    </source>
</evidence>
<dbReference type="InterPro" id="IPR046826">
    <property type="entry name" value="PDH_N"/>
</dbReference>
<proteinExistence type="predicted"/>
<dbReference type="InterPro" id="IPR046825">
    <property type="entry name" value="PDH_C"/>
</dbReference>
<protein>
    <submittedName>
        <fullName evidence="4">Prephenate dehydrogenase</fullName>
    </submittedName>
</protein>
<keyword evidence="2" id="KW-0732">Signal</keyword>
<evidence type="ECO:0000259" key="3">
    <source>
        <dbReference type="PROSITE" id="PS51176"/>
    </source>
</evidence>
<dbReference type="PANTHER" id="PTHR21363">
    <property type="entry name" value="PREPHENATE DEHYDROGENASE"/>
    <property type="match status" value="1"/>
</dbReference>
<dbReference type="Pfam" id="PF20463">
    <property type="entry name" value="PDH_C"/>
    <property type="match status" value="1"/>
</dbReference>
<dbReference type="RefSeq" id="WP_400878248.1">
    <property type="nucleotide sequence ID" value="NZ_JBIWXY010000001.1"/>
</dbReference>
<dbReference type="InterPro" id="IPR036291">
    <property type="entry name" value="NAD(P)-bd_dom_sf"/>
</dbReference>
<organism evidence="4 5">
    <name type="scientific">Methylobacillus methanolivorans</name>
    <dbReference type="NCBI Taxonomy" id="1848927"/>
    <lineage>
        <taxon>Bacteria</taxon>
        <taxon>Pseudomonadati</taxon>
        <taxon>Pseudomonadota</taxon>
        <taxon>Betaproteobacteria</taxon>
        <taxon>Nitrosomonadales</taxon>
        <taxon>Methylophilaceae</taxon>
        <taxon>Methylobacillus</taxon>
    </lineage>
</organism>
<reference evidence="4 5" key="1">
    <citation type="submission" date="2024-11" db="EMBL/GenBank/DDBJ databases">
        <authorList>
            <person name="Kaparullina E.N."/>
            <person name="Delegan Y.A."/>
            <person name="Doronina N.V."/>
        </authorList>
    </citation>
    <scope>NUCLEOTIDE SEQUENCE [LARGE SCALE GENOMIC DNA]</scope>
    <source>
        <strain evidence="4 5">7sh_L</strain>
    </source>
</reference>
<dbReference type="PANTHER" id="PTHR21363:SF0">
    <property type="entry name" value="PREPHENATE DEHYDROGENASE [NADP(+)]"/>
    <property type="match status" value="1"/>
</dbReference>
<dbReference type="Gene3D" id="3.40.50.720">
    <property type="entry name" value="NAD(P)-binding Rossmann-like Domain"/>
    <property type="match status" value="1"/>
</dbReference>
<name>A0ABW8GHK2_9PROT</name>
<dbReference type="InterPro" id="IPR008927">
    <property type="entry name" value="6-PGluconate_DH-like_C_sf"/>
</dbReference>
<gene>
    <name evidence="4" type="ORF">ACIKP9_01285</name>
</gene>
<dbReference type="SUPFAM" id="SSF48179">
    <property type="entry name" value="6-phosphogluconate dehydrogenase C-terminal domain-like"/>
    <property type="match status" value="1"/>
</dbReference>
<evidence type="ECO:0000313" key="4">
    <source>
        <dbReference type="EMBL" id="MFJ5444855.1"/>
    </source>
</evidence>
<dbReference type="EMBL" id="JBIWXY010000001">
    <property type="protein sequence ID" value="MFJ5444855.1"/>
    <property type="molecule type" value="Genomic_DNA"/>
</dbReference>
<comment type="caution">
    <text evidence="4">The sequence shown here is derived from an EMBL/GenBank/DDBJ whole genome shotgun (WGS) entry which is preliminary data.</text>
</comment>
<dbReference type="PROSITE" id="PS51176">
    <property type="entry name" value="PDH_ADH"/>
    <property type="match status" value="1"/>
</dbReference>
<sequence length="293" mass="31177">MKKLLVFGVGLIGGSLALALKAANAGWHVTGIGRTGDSLQEALTLGIIDEAATDIATALKGVDVIMIATPVAQIGPILQRIAPHLEDKTIITDAGSTKADIANEAHKLLGNAASRFVPGHPIAGAEKSGPSAAQATLYKNKNVVLTPDGRTDPGAVQIVRELWLSTGAIVREMSPEGHDTIFAAVSHLPHLLAFALVDELAARPDAEQFFEFAASGFRDFTRIAGSSPEMWRDISLANRTALLQELDRYQSALNQLRQSLEHGDAASLQATFERASQARNAWAQHSPSALWKN</sequence>
<dbReference type="Gene3D" id="1.10.3660.10">
    <property type="entry name" value="6-phosphogluconate dehydrogenase C-terminal like domain"/>
    <property type="match status" value="1"/>
</dbReference>
<feature type="domain" description="Prephenate/arogenate dehydrogenase" evidence="3">
    <location>
        <begin position="2"/>
        <end position="290"/>
    </location>
</feature>